<comment type="caution">
    <text evidence="1">The sequence shown here is derived from an EMBL/GenBank/DDBJ whole genome shotgun (WGS) entry which is preliminary data.</text>
</comment>
<dbReference type="InterPro" id="IPR011009">
    <property type="entry name" value="Kinase-like_dom_sf"/>
</dbReference>
<evidence type="ECO:0008006" key="3">
    <source>
        <dbReference type="Google" id="ProtNLM"/>
    </source>
</evidence>
<accession>A0A9P4MNG1</accession>
<evidence type="ECO:0000313" key="2">
    <source>
        <dbReference type="Proteomes" id="UP000799536"/>
    </source>
</evidence>
<sequence>MDQYFTIRIGTQSLPMRGRQLIAGPVFEAWRIPSHSRLLPSCIQQWLRDVVPHILPFRIQGWLRKAFPAWFLPTRLIVKELDPKNPAAFDTEGRIYAILQHLQGRSIPIYYGTAQIEHSGETGTHQAHLLEFLEGTPLAECTKEQSIRLRTEEKMKEVYDRLSECKVVQGDAWPRHIIHTKEGALKIIDFGEAYETGDIDGASDLNRGDAEDVLYRFGCVNVIG</sequence>
<dbReference type="OrthoDB" id="3877894at2759"/>
<reference evidence="1" key="1">
    <citation type="journal article" date="2020" name="Stud. Mycol.">
        <title>101 Dothideomycetes genomes: a test case for predicting lifestyles and emergence of pathogens.</title>
        <authorList>
            <person name="Haridas S."/>
            <person name="Albert R."/>
            <person name="Binder M."/>
            <person name="Bloem J."/>
            <person name="Labutti K."/>
            <person name="Salamov A."/>
            <person name="Andreopoulos B."/>
            <person name="Baker S."/>
            <person name="Barry K."/>
            <person name="Bills G."/>
            <person name="Bluhm B."/>
            <person name="Cannon C."/>
            <person name="Castanera R."/>
            <person name="Culley D."/>
            <person name="Daum C."/>
            <person name="Ezra D."/>
            <person name="Gonzalez J."/>
            <person name="Henrissat B."/>
            <person name="Kuo A."/>
            <person name="Liang C."/>
            <person name="Lipzen A."/>
            <person name="Lutzoni F."/>
            <person name="Magnuson J."/>
            <person name="Mondo S."/>
            <person name="Nolan M."/>
            <person name="Ohm R."/>
            <person name="Pangilinan J."/>
            <person name="Park H.-J."/>
            <person name="Ramirez L."/>
            <person name="Alfaro M."/>
            <person name="Sun H."/>
            <person name="Tritt A."/>
            <person name="Yoshinaga Y."/>
            <person name="Zwiers L.-H."/>
            <person name="Turgeon B."/>
            <person name="Goodwin S."/>
            <person name="Spatafora J."/>
            <person name="Crous P."/>
            <person name="Grigoriev I."/>
        </authorList>
    </citation>
    <scope>NUCLEOTIDE SEQUENCE</scope>
    <source>
        <strain evidence="1">ATCC 74209</strain>
    </source>
</reference>
<gene>
    <name evidence="1" type="ORF">GQ43DRAFT_425305</name>
</gene>
<proteinExistence type="predicted"/>
<protein>
    <recommendedName>
        <fullName evidence="3">Protein kinase domain-containing protein</fullName>
    </recommendedName>
</protein>
<organism evidence="1 2">
    <name type="scientific">Delitschia confertaspora ATCC 74209</name>
    <dbReference type="NCBI Taxonomy" id="1513339"/>
    <lineage>
        <taxon>Eukaryota</taxon>
        <taxon>Fungi</taxon>
        <taxon>Dikarya</taxon>
        <taxon>Ascomycota</taxon>
        <taxon>Pezizomycotina</taxon>
        <taxon>Dothideomycetes</taxon>
        <taxon>Pleosporomycetidae</taxon>
        <taxon>Pleosporales</taxon>
        <taxon>Delitschiaceae</taxon>
        <taxon>Delitschia</taxon>
    </lineage>
</organism>
<dbReference type="SUPFAM" id="SSF56112">
    <property type="entry name" value="Protein kinase-like (PK-like)"/>
    <property type="match status" value="1"/>
</dbReference>
<evidence type="ECO:0000313" key="1">
    <source>
        <dbReference type="EMBL" id="KAF2197076.1"/>
    </source>
</evidence>
<dbReference type="Proteomes" id="UP000799536">
    <property type="component" value="Unassembled WGS sequence"/>
</dbReference>
<keyword evidence="2" id="KW-1185">Reference proteome</keyword>
<name>A0A9P4MNG1_9PLEO</name>
<dbReference type="AlphaFoldDB" id="A0A9P4MNG1"/>
<dbReference type="EMBL" id="ML994282">
    <property type="protein sequence ID" value="KAF2197076.1"/>
    <property type="molecule type" value="Genomic_DNA"/>
</dbReference>